<accession>B3QXE0</accession>
<dbReference type="GO" id="GO:0046428">
    <property type="term" value="F:1,4-dihydroxy-2-naphthoate polyprenyltransferase activity"/>
    <property type="evidence" value="ECO:0007669"/>
    <property type="project" value="UniProtKB-UniRule"/>
</dbReference>
<dbReference type="eggNOG" id="COG1575">
    <property type="taxonomic scope" value="Bacteria"/>
</dbReference>
<dbReference type="PIRSF" id="PIRSF005355">
    <property type="entry name" value="UBIAD1"/>
    <property type="match status" value="1"/>
</dbReference>
<comment type="function">
    <text evidence="8">Conversion of 1,4-dihydroxy-2-naphthoate (DHNA) to demethylmenaquinone (DMK).</text>
</comment>
<organism evidence="10 11">
    <name type="scientific">Chloroherpeton thalassium (strain ATCC 35110 / GB-78)</name>
    <dbReference type="NCBI Taxonomy" id="517418"/>
    <lineage>
        <taxon>Bacteria</taxon>
        <taxon>Pseudomonadati</taxon>
        <taxon>Chlorobiota</taxon>
        <taxon>Chlorobiia</taxon>
        <taxon>Chlorobiales</taxon>
        <taxon>Chloroherpetonaceae</taxon>
        <taxon>Chloroherpeton</taxon>
    </lineage>
</organism>
<feature type="transmembrane region" description="Helical" evidence="8">
    <location>
        <begin position="239"/>
        <end position="261"/>
    </location>
</feature>
<dbReference type="KEGG" id="cts:Ctha_0949"/>
<dbReference type="EC" id="2.5.1.74" evidence="8 9"/>
<dbReference type="STRING" id="517418.Ctha_0949"/>
<evidence type="ECO:0000256" key="1">
    <source>
        <dbReference type="ARBA" id="ARBA00004141"/>
    </source>
</evidence>
<dbReference type="Gene3D" id="1.10.357.140">
    <property type="entry name" value="UbiA prenyltransferase"/>
    <property type="match status" value="1"/>
</dbReference>
<dbReference type="InterPro" id="IPR004657">
    <property type="entry name" value="MenA"/>
</dbReference>
<evidence type="ECO:0000256" key="8">
    <source>
        <dbReference type="HAMAP-Rule" id="MF_01937"/>
    </source>
</evidence>
<comment type="caution">
    <text evidence="8">Lacks conserved residue(s) required for the propagation of feature annotation.</text>
</comment>
<dbReference type="GO" id="GO:0042371">
    <property type="term" value="P:vitamin K biosynthetic process"/>
    <property type="evidence" value="ECO:0007669"/>
    <property type="project" value="TreeGrafter"/>
</dbReference>
<keyword evidence="3 8" id="KW-1003">Cell membrane</keyword>
<sequence>MNTKPPSIQPAPKVSAVEAWMHAIRPKTLPAGAMPVVLGAALALADGKFSLWPALIALVCALLIQVATNFINEIYDNRKGADTAERLGPTRAVASGMISEQVMTRVSISMLVFTFVLGLYLVKIGGWPILLVGLLSLFFAWGYTGGPYPLAYNGLGEVFVFIFFGIIAVVGTYYVQALSTTSAAFIVSLAPGAIASNILGVNNIRDIETDAKVNKRTLAVKIGLANAQKLYVFFNFLAFFPPVFLFMTGYSASVFLPFLSAPMAIRLSQKVYRLKGKPLNEVLAGTGVFLTIHGLLFSVGLILASF</sequence>
<dbReference type="CDD" id="cd13962">
    <property type="entry name" value="PT_UbiA_UBIAD1"/>
    <property type="match status" value="1"/>
</dbReference>
<evidence type="ECO:0000256" key="6">
    <source>
        <dbReference type="ARBA" id="ARBA00022989"/>
    </source>
</evidence>
<evidence type="ECO:0000256" key="3">
    <source>
        <dbReference type="ARBA" id="ARBA00022475"/>
    </source>
</evidence>
<dbReference type="NCBIfam" id="TIGR00751">
    <property type="entry name" value="menA"/>
    <property type="match status" value="1"/>
</dbReference>
<dbReference type="RefSeq" id="WP_012499498.1">
    <property type="nucleotide sequence ID" value="NC_011026.1"/>
</dbReference>
<comment type="subcellular location">
    <subcellularLocation>
        <location evidence="8">Cell inner membrane</location>
        <topology evidence="8">Multi-pass membrane protein</topology>
    </subcellularLocation>
    <subcellularLocation>
        <location evidence="1">Membrane</location>
        <topology evidence="1">Multi-pass membrane protein</topology>
    </subcellularLocation>
</comment>
<keyword evidence="7 8" id="KW-0472">Membrane</keyword>
<keyword evidence="6 8" id="KW-1133">Transmembrane helix</keyword>
<keyword evidence="2 8" id="KW-0474">Menaquinone biosynthesis</keyword>
<evidence type="ECO:0000313" key="10">
    <source>
        <dbReference type="EMBL" id="ACF13414.1"/>
    </source>
</evidence>
<dbReference type="PANTHER" id="PTHR13929:SF0">
    <property type="entry name" value="UBIA PRENYLTRANSFERASE DOMAIN-CONTAINING PROTEIN 1"/>
    <property type="match status" value="1"/>
</dbReference>
<gene>
    <name evidence="8" type="primary">menA</name>
    <name evidence="10" type="ordered locus">Ctha_0949</name>
</gene>
<feature type="transmembrane region" description="Helical" evidence="8">
    <location>
        <begin position="158"/>
        <end position="175"/>
    </location>
</feature>
<keyword evidence="11" id="KW-1185">Reference proteome</keyword>
<dbReference type="GO" id="GO:0005886">
    <property type="term" value="C:plasma membrane"/>
    <property type="evidence" value="ECO:0007669"/>
    <property type="project" value="UniProtKB-SubCell"/>
</dbReference>
<dbReference type="OrthoDB" id="9767568at2"/>
<dbReference type="NCBIfam" id="NF004751">
    <property type="entry name" value="PRK06080.1-3"/>
    <property type="match status" value="1"/>
</dbReference>
<reference evidence="10 11" key="1">
    <citation type="submission" date="2008-06" db="EMBL/GenBank/DDBJ databases">
        <title>Complete sequence of Chloroherpeton thalassium ATCC 35110.</title>
        <authorList>
            <consortium name="US DOE Joint Genome Institute"/>
            <person name="Lucas S."/>
            <person name="Copeland A."/>
            <person name="Lapidus A."/>
            <person name="Glavina del Rio T."/>
            <person name="Dalin E."/>
            <person name="Tice H."/>
            <person name="Bruce D."/>
            <person name="Goodwin L."/>
            <person name="Pitluck S."/>
            <person name="Schmutz J."/>
            <person name="Larimer F."/>
            <person name="Land M."/>
            <person name="Hauser L."/>
            <person name="Kyrpides N."/>
            <person name="Mikhailova N."/>
            <person name="Liu Z."/>
            <person name="Li T."/>
            <person name="Zhao F."/>
            <person name="Overmann J."/>
            <person name="Bryant D.A."/>
            <person name="Richardson P."/>
        </authorList>
    </citation>
    <scope>NUCLEOTIDE SEQUENCE [LARGE SCALE GENOMIC DNA]</scope>
    <source>
        <strain evidence="11">ATCC 35110 / GB-78</strain>
    </source>
</reference>
<dbReference type="Proteomes" id="UP000001208">
    <property type="component" value="Chromosome"/>
</dbReference>
<protein>
    <recommendedName>
        <fullName evidence="8 9">1,4-dihydroxy-2-naphthoate octaprenyltransferase</fullName>
        <shortName evidence="8">DHNA-octaprenyltransferase</shortName>
        <ecNumber evidence="8 9">2.5.1.74</ecNumber>
    </recommendedName>
</protein>
<dbReference type="HAMAP" id="MF_01937">
    <property type="entry name" value="MenA_1"/>
    <property type="match status" value="1"/>
</dbReference>
<keyword evidence="8" id="KW-0997">Cell inner membrane</keyword>
<evidence type="ECO:0000313" key="11">
    <source>
        <dbReference type="Proteomes" id="UP000001208"/>
    </source>
</evidence>
<comment type="catalytic activity">
    <reaction evidence="8">
        <text>an all-trans-polyprenyl diphosphate + 1,4-dihydroxy-2-naphthoate + H(+) = a 2-demethylmenaquinol + CO2 + diphosphate</text>
        <dbReference type="Rhea" id="RHEA:26478"/>
        <dbReference type="Rhea" id="RHEA-COMP:9563"/>
        <dbReference type="Rhea" id="RHEA-COMP:9564"/>
        <dbReference type="ChEBI" id="CHEBI:11173"/>
        <dbReference type="ChEBI" id="CHEBI:15378"/>
        <dbReference type="ChEBI" id="CHEBI:16526"/>
        <dbReference type="ChEBI" id="CHEBI:33019"/>
        <dbReference type="ChEBI" id="CHEBI:55437"/>
        <dbReference type="ChEBI" id="CHEBI:58914"/>
        <dbReference type="EC" id="2.5.1.74"/>
    </reaction>
</comment>
<dbReference type="AlphaFoldDB" id="B3QXE0"/>
<evidence type="ECO:0000256" key="7">
    <source>
        <dbReference type="ARBA" id="ARBA00023136"/>
    </source>
</evidence>
<evidence type="ECO:0000256" key="5">
    <source>
        <dbReference type="ARBA" id="ARBA00022692"/>
    </source>
</evidence>
<dbReference type="InterPro" id="IPR000537">
    <property type="entry name" value="UbiA_prenyltransferase"/>
</dbReference>
<evidence type="ECO:0000256" key="2">
    <source>
        <dbReference type="ARBA" id="ARBA00022428"/>
    </source>
</evidence>
<dbReference type="PANTHER" id="PTHR13929">
    <property type="entry name" value="1,4-DIHYDROXY-2-NAPHTHOATE OCTAPRENYLTRANSFERASE"/>
    <property type="match status" value="1"/>
</dbReference>
<proteinExistence type="inferred from homology"/>
<dbReference type="GO" id="GO:0009234">
    <property type="term" value="P:menaquinone biosynthetic process"/>
    <property type="evidence" value="ECO:0007669"/>
    <property type="project" value="UniProtKB-UniRule"/>
</dbReference>
<evidence type="ECO:0000256" key="4">
    <source>
        <dbReference type="ARBA" id="ARBA00022679"/>
    </source>
</evidence>
<evidence type="ECO:0000256" key="9">
    <source>
        <dbReference type="NCBIfam" id="TIGR00751"/>
    </source>
</evidence>
<comment type="pathway">
    <text evidence="8">Quinol/quinone metabolism; menaquinone biosynthesis; menaquinol from 1,4-dihydroxy-2-naphthoate: step 1/2.</text>
</comment>
<dbReference type="InterPro" id="IPR044878">
    <property type="entry name" value="UbiA_sf"/>
</dbReference>
<comment type="similarity">
    <text evidence="8">Belongs to the MenA family. Type 1 subfamily.</text>
</comment>
<keyword evidence="5 8" id="KW-0812">Transmembrane</keyword>
<dbReference type="InterPro" id="IPR026046">
    <property type="entry name" value="UBIAD1"/>
</dbReference>
<feature type="transmembrane region" description="Helical" evidence="8">
    <location>
        <begin position="282"/>
        <end position="304"/>
    </location>
</feature>
<keyword evidence="4 8" id="KW-0808">Transferase</keyword>
<dbReference type="Pfam" id="PF01040">
    <property type="entry name" value="UbiA"/>
    <property type="match status" value="1"/>
</dbReference>
<dbReference type="UniPathway" id="UPA00079">
    <property type="reaction ID" value="UER00168"/>
</dbReference>
<name>B3QXE0_CHLT3</name>
<dbReference type="HOGENOM" id="CLU_043611_1_2_10"/>
<dbReference type="EMBL" id="CP001100">
    <property type="protein sequence ID" value="ACF13414.1"/>
    <property type="molecule type" value="Genomic_DNA"/>
</dbReference>
<feature type="transmembrane region" description="Helical" evidence="8">
    <location>
        <begin position="51"/>
        <end position="71"/>
    </location>
</feature>